<reference evidence="2" key="2">
    <citation type="submission" date="2020-09" db="EMBL/GenBank/DDBJ databases">
        <authorList>
            <person name="Sun Q."/>
            <person name="Zhou Y."/>
        </authorList>
    </citation>
    <scope>NUCLEOTIDE SEQUENCE</scope>
    <source>
        <strain evidence="2">CGMCC 1.15454</strain>
    </source>
</reference>
<feature type="transmembrane region" description="Helical" evidence="1">
    <location>
        <begin position="163"/>
        <end position="186"/>
    </location>
</feature>
<name>A0A9W5U056_9BACI</name>
<sequence>MVMIVKEWREYHRSSLLLMTVGLVVLSAWFVVFQYHGMNVSVSFRTGLVPIFQTSLYFLPLLAIFYGAFSMALEKSQRTLPILLARGMTVPQFVLRKFVSLFSVFLPTITLAYLIAMIPAKMVFENFDIREFAVFLFSVLLLSAIFITIGILLGTIINQKVTLVGYIIGVWLVLIYLADLLLMYWLPSVAMNEVFMFSVIYFLSPVHAVQYFLFVQLHIYQLSDLSAVYEQFIFESPWLILLGNTVLWIGMSMCISIYILKRKGVTHD</sequence>
<evidence type="ECO:0000256" key="1">
    <source>
        <dbReference type="SAM" id="Phobius"/>
    </source>
</evidence>
<proteinExistence type="predicted"/>
<protein>
    <recommendedName>
        <fullName evidence="4">ABC transporter permease</fullName>
    </recommendedName>
</protein>
<dbReference type="AlphaFoldDB" id="A0A9W5U056"/>
<feature type="transmembrane region" description="Helical" evidence="1">
    <location>
        <begin position="132"/>
        <end position="157"/>
    </location>
</feature>
<dbReference type="PANTHER" id="PTHR43471">
    <property type="entry name" value="ABC TRANSPORTER PERMEASE"/>
    <property type="match status" value="1"/>
</dbReference>
<feature type="transmembrane region" description="Helical" evidence="1">
    <location>
        <begin position="16"/>
        <end position="35"/>
    </location>
</feature>
<keyword evidence="3" id="KW-1185">Reference proteome</keyword>
<dbReference type="EMBL" id="BMJD01000030">
    <property type="protein sequence ID" value="GGB51974.1"/>
    <property type="molecule type" value="Genomic_DNA"/>
</dbReference>
<accession>A0A9W5U056</accession>
<organism evidence="2 3">
    <name type="scientific">Lentibacillus populi</name>
    <dbReference type="NCBI Taxonomy" id="1827502"/>
    <lineage>
        <taxon>Bacteria</taxon>
        <taxon>Bacillati</taxon>
        <taxon>Bacillota</taxon>
        <taxon>Bacilli</taxon>
        <taxon>Bacillales</taxon>
        <taxon>Bacillaceae</taxon>
        <taxon>Lentibacillus</taxon>
    </lineage>
</organism>
<keyword evidence="1" id="KW-0472">Membrane</keyword>
<feature type="transmembrane region" description="Helical" evidence="1">
    <location>
        <begin position="239"/>
        <end position="260"/>
    </location>
</feature>
<gene>
    <name evidence="2" type="ORF">GCM10011409_31970</name>
</gene>
<dbReference type="Proteomes" id="UP000621492">
    <property type="component" value="Unassembled WGS sequence"/>
</dbReference>
<dbReference type="GO" id="GO:0140359">
    <property type="term" value="F:ABC-type transporter activity"/>
    <property type="evidence" value="ECO:0007669"/>
    <property type="project" value="InterPro"/>
</dbReference>
<feature type="transmembrane region" description="Helical" evidence="1">
    <location>
        <begin position="198"/>
        <end position="219"/>
    </location>
</feature>
<feature type="transmembrane region" description="Helical" evidence="1">
    <location>
        <begin position="98"/>
        <end position="120"/>
    </location>
</feature>
<dbReference type="GO" id="GO:0005886">
    <property type="term" value="C:plasma membrane"/>
    <property type="evidence" value="ECO:0007669"/>
    <property type="project" value="UniProtKB-SubCell"/>
</dbReference>
<evidence type="ECO:0000313" key="3">
    <source>
        <dbReference type="Proteomes" id="UP000621492"/>
    </source>
</evidence>
<keyword evidence="1" id="KW-0812">Transmembrane</keyword>
<reference evidence="2" key="1">
    <citation type="journal article" date="2014" name="Int. J. Syst. Evol. Microbiol.">
        <title>Complete genome sequence of Corynebacterium casei LMG S-19264T (=DSM 44701T), isolated from a smear-ripened cheese.</title>
        <authorList>
            <consortium name="US DOE Joint Genome Institute (JGI-PGF)"/>
            <person name="Walter F."/>
            <person name="Albersmeier A."/>
            <person name="Kalinowski J."/>
            <person name="Ruckert C."/>
        </authorList>
    </citation>
    <scope>NUCLEOTIDE SEQUENCE</scope>
    <source>
        <strain evidence="2">CGMCC 1.15454</strain>
    </source>
</reference>
<keyword evidence="1" id="KW-1133">Transmembrane helix</keyword>
<feature type="transmembrane region" description="Helical" evidence="1">
    <location>
        <begin position="47"/>
        <end position="69"/>
    </location>
</feature>
<evidence type="ECO:0008006" key="4">
    <source>
        <dbReference type="Google" id="ProtNLM"/>
    </source>
</evidence>
<comment type="caution">
    <text evidence="2">The sequence shown here is derived from an EMBL/GenBank/DDBJ whole genome shotgun (WGS) entry which is preliminary data.</text>
</comment>
<evidence type="ECO:0000313" key="2">
    <source>
        <dbReference type="EMBL" id="GGB51974.1"/>
    </source>
</evidence>
<dbReference type="Pfam" id="PF12679">
    <property type="entry name" value="ABC2_membrane_2"/>
    <property type="match status" value="1"/>
</dbReference>